<accession>A0A939DC34</accession>
<name>A0A939DC34_9GAMM</name>
<evidence type="ECO:0000313" key="9">
    <source>
        <dbReference type="Proteomes" id="UP000664303"/>
    </source>
</evidence>
<keyword evidence="2" id="KW-0808">Transferase</keyword>
<dbReference type="RefSeq" id="WP_206558725.1">
    <property type="nucleotide sequence ID" value="NZ_JAFKCZ010000001.1"/>
</dbReference>
<dbReference type="SUPFAM" id="SSF103025">
    <property type="entry name" value="Folate-binding domain"/>
    <property type="match status" value="1"/>
</dbReference>
<dbReference type="InterPro" id="IPR027266">
    <property type="entry name" value="TrmE/GcvT-like"/>
</dbReference>
<dbReference type="Pfam" id="PF01571">
    <property type="entry name" value="GCV_T"/>
    <property type="match status" value="1"/>
</dbReference>
<reference evidence="8" key="1">
    <citation type="submission" date="2021-02" db="EMBL/GenBank/DDBJ databases">
        <title>PHA producing bacteria isolated from coastal sediment in Guangdong, Shenzhen.</title>
        <authorList>
            <person name="Zheng W."/>
            <person name="Yu S."/>
            <person name="Huang Y."/>
        </authorList>
    </citation>
    <scope>NUCLEOTIDE SEQUENCE</scope>
    <source>
        <strain evidence="8">TN14-10</strain>
    </source>
</reference>
<evidence type="ECO:0000259" key="5">
    <source>
        <dbReference type="Pfam" id="PF07992"/>
    </source>
</evidence>
<dbReference type="InterPro" id="IPR036188">
    <property type="entry name" value="FAD/NAD-bd_sf"/>
</dbReference>
<gene>
    <name evidence="8" type="ORF">JYP50_01740</name>
</gene>
<dbReference type="GO" id="GO:0008483">
    <property type="term" value="F:transaminase activity"/>
    <property type="evidence" value="ECO:0007669"/>
    <property type="project" value="UniProtKB-KW"/>
</dbReference>
<dbReference type="Pfam" id="PF13510">
    <property type="entry name" value="Fer2_4"/>
    <property type="match status" value="1"/>
</dbReference>
<dbReference type="InterPro" id="IPR028896">
    <property type="entry name" value="GcvT/YgfZ/DmdA"/>
</dbReference>
<comment type="similarity">
    <text evidence="1">Belongs to the GcvT family.</text>
</comment>
<dbReference type="Proteomes" id="UP000664303">
    <property type="component" value="Unassembled WGS sequence"/>
</dbReference>
<dbReference type="Gene3D" id="3.50.50.60">
    <property type="entry name" value="FAD/NAD(P)-binding domain"/>
    <property type="match status" value="1"/>
</dbReference>
<feature type="domain" description="FAD/NAD(P)-binding" evidence="5">
    <location>
        <begin position="168"/>
        <end position="428"/>
    </location>
</feature>
<dbReference type="SUPFAM" id="SSF101790">
    <property type="entry name" value="Aminomethyltransferase beta-barrel domain"/>
    <property type="match status" value="1"/>
</dbReference>
<evidence type="ECO:0000259" key="7">
    <source>
        <dbReference type="Pfam" id="PF17806"/>
    </source>
</evidence>
<dbReference type="Gene3D" id="3.30.1360.120">
    <property type="entry name" value="Probable tRNA modification gtpase trme, domain 1"/>
    <property type="match status" value="1"/>
</dbReference>
<comment type="caution">
    <text evidence="8">The sequence shown here is derived from an EMBL/GenBank/DDBJ whole genome shotgun (WGS) entry which is preliminary data.</text>
</comment>
<dbReference type="PRINTS" id="PR00368">
    <property type="entry name" value="FADPNR"/>
</dbReference>
<feature type="domain" description="SoxA A3" evidence="7">
    <location>
        <begin position="476"/>
        <end position="559"/>
    </location>
</feature>
<dbReference type="InterPro" id="IPR042204">
    <property type="entry name" value="2Fe-2S-bd_N"/>
</dbReference>
<keyword evidence="3" id="KW-0560">Oxidoreductase</keyword>
<dbReference type="EMBL" id="JAFKCZ010000001">
    <property type="protein sequence ID" value="MBN7795294.1"/>
    <property type="molecule type" value="Genomic_DNA"/>
</dbReference>
<dbReference type="InterPro" id="IPR023753">
    <property type="entry name" value="FAD/NAD-binding_dom"/>
</dbReference>
<dbReference type="InterPro" id="IPR013977">
    <property type="entry name" value="GcvT_C"/>
</dbReference>
<evidence type="ECO:0000259" key="4">
    <source>
        <dbReference type="Pfam" id="PF01571"/>
    </source>
</evidence>
<proteinExistence type="inferred from homology"/>
<dbReference type="Gene3D" id="3.10.20.440">
    <property type="entry name" value="2Fe-2S iron-sulphur cluster binding domain, sarcosine oxidase, alpha subunit, N-terminal domain"/>
    <property type="match status" value="1"/>
</dbReference>
<dbReference type="GO" id="GO:0016491">
    <property type="term" value="F:oxidoreductase activity"/>
    <property type="evidence" value="ECO:0007669"/>
    <property type="project" value="UniProtKB-KW"/>
</dbReference>
<dbReference type="SUPFAM" id="SSF51905">
    <property type="entry name" value="FAD/NAD(P)-binding domain"/>
    <property type="match status" value="1"/>
</dbReference>
<feature type="domain" description="Aminomethyltransferase C-terminal" evidence="6">
    <location>
        <begin position="867"/>
        <end position="946"/>
    </location>
</feature>
<dbReference type="PANTHER" id="PTHR43757">
    <property type="entry name" value="AMINOMETHYLTRANSFERASE"/>
    <property type="match status" value="1"/>
</dbReference>
<dbReference type="InterPro" id="IPR006222">
    <property type="entry name" value="GCVT_N"/>
</dbReference>
<evidence type="ECO:0000256" key="2">
    <source>
        <dbReference type="ARBA" id="ARBA00022576"/>
    </source>
</evidence>
<dbReference type="AlphaFoldDB" id="A0A939DC34"/>
<sequence length="954" mass="103318">MKRTAQRLPHARVDPGKTLRFRFDGRTYEGVAGDSLASALLANGVGVVGRSFKLHRPRGVFGCGKEEANALVQLESGGYSEPNARATLVPLYEGLEARGQNAWPNVRSDVFGALGVFKRLLPASFYYKTFMWPNWQRWEGLVRRLAGLGIAPTSADPQKYLKQNVHADVVVVGAGRSGLEAALATSRDPACRVLLIDEQEEPGGGLLASPAAADRSWLEEALREVAARDNITLLCRTTVNGYYDNNVLAALERLSNHHGPAAGGAVRERFWRIFAGRVVLATGAIERPLVFPNNDRPGIMLASAVREYCHRYGLTLGERIVFYTNNDSAWRTALELVDAGVPVVAIIDLRPAVESELRQRAREAGIALHLGTVVTDTRGRSGLRRLVLHRLAGPGDALEAPAGTLDCDVLAMSGGWTPTVHLYSQSGGLLAYRDSDACFVPERAHQAVTAVGRANGEFAAPLNLQPQWLTPGVSAEHQWVDFQYDVTASDIQLAARENFVSVEHVKRYTTNGMSVDQGKTSNVNGLGILALATGRPIPEVGTTRFRPPYHPTSLGAYAGIELGALYTPFQQLPAHAAHVAAGALFEDYGAWQRPACYPRPGEEEEAAMAREARAVRSAVGLLDYSPLGKLEVRGPDAREFLNRMYLNNIRTLEVGAARYGLMLNEAGIVIDDGVVVCLARDHFLLHTTSGGATTIHQHLEEWLQCEWTDLEVIVGNATTQWATLMLSGPKARAVLAQLDGDIDVSREAFGHMQYREGRLLGQPCRILRASFTGEVSFEISVPANCGLSLWEALMQAGEPHGIVPFGIETLMLLRTEKGYPHVGADTDGNTMPQDLGWGGAVANKPDDFVGRRSLSQPVGSDPGRFQFTGLELLEADARTVSGAHILTADGESTAGYVTSAFHSPNLNRTVALGIVADARDRQGEEVTVFYAGQRQRARLIKPGVYDPAGEALNG</sequence>
<keyword evidence="2" id="KW-0032">Aminotransferase</keyword>
<dbReference type="InterPro" id="IPR029043">
    <property type="entry name" value="GcvT/YgfZ_C"/>
</dbReference>
<evidence type="ECO:0000313" key="8">
    <source>
        <dbReference type="EMBL" id="MBN7795294.1"/>
    </source>
</evidence>
<evidence type="ECO:0000259" key="6">
    <source>
        <dbReference type="Pfam" id="PF08669"/>
    </source>
</evidence>
<evidence type="ECO:0000256" key="3">
    <source>
        <dbReference type="ARBA" id="ARBA00023002"/>
    </source>
</evidence>
<dbReference type="PANTHER" id="PTHR43757:SF2">
    <property type="entry name" value="AMINOMETHYLTRANSFERASE, MITOCHONDRIAL"/>
    <property type="match status" value="1"/>
</dbReference>
<keyword evidence="9" id="KW-1185">Reference proteome</keyword>
<organism evidence="8 9">
    <name type="scientific">Parahaliea mediterranea</name>
    <dbReference type="NCBI Taxonomy" id="651086"/>
    <lineage>
        <taxon>Bacteria</taxon>
        <taxon>Pseudomonadati</taxon>
        <taxon>Pseudomonadota</taxon>
        <taxon>Gammaproteobacteria</taxon>
        <taxon>Cellvibrionales</taxon>
        <taxon>Halieaceae</taxon>
        <taxon>Parahaliea</taxon>
    </lineage>
</organism>
<dbReference type="Pfam" id="PF08669">
    <property type="entry name" value="GCV_T_C"/>
    <property type="match status" value="1"/>
</dbReference>
<dbReference type="InterPro" id="IPR041117">
    <property type="entry name" value="SoxA_A3"/>
</dbReference>
<evidence type="ECO:0000256" key="1">
    <source>
        <dbReference type="ARBA" id="ARBA00008609"/>
    </source>
</evidence>
<protein>
    <submittedName>
        <fullName evidence="8">(2Fe-2S)-binding protein</fullName>
    </submittedName>
</protein>
<dbReference type="Pfam" id="PF07992">
    <property type="entry name" value="Pyr_redox_2"/>
    <property type="match status" value="1"/>
</dbReference>
<dbReference type="Pfam" id="PF17806">
    <property type="entry name" value="SO_alpha_A3"/>
    <property type="match status" value="1"/>
</dbReference>
<feature type="domain" description="GCVT N-terminal" evidence="4">
    <location>
        <begin position="575"/>
        <end position="842"/>
    </location>
</feature>